<evidence type="ECO:0000256" key="1">
    <source>
        <dbReference type="SAM" id="MobiDB-lite"/>
    </source>
</evidence>
<evidence type="ECO:0000313" key="2">
    <source>
        <dbReference type="EMBL" id="KAF2002760.1"/>
    </source>
</evidence>
<reference evidence="2" key="1">
    <citation type="journal article" date="2020" name="Stud. Mycol.">
        <title>101 Dothideomycetes genomes: a test case for predicting lifestyles and emergence of pathogens.</title>
        <authorList>
            <person name="Haridas S."/>
            <person name="Albert R."/>
            <person name="Binder M."/>
            <person name="Bloem J."/>
            <person name="Labutti K."/>
            <person name="Salamov A."/>
            <person name="Andreopoulos B."/>
            <person name="Baker S."/>
            <person name="Barry K."/>
            <person name="Bills G."/>
            <person name="Bluhm B."/>
            <person name="Cannon C."/>
            <person name="Castanera R."/>
            <person name="Culley D."/>
            <person name="Daum C."/>
            <person name="Ezra D."/>
            <person name="Gonzalez J."/>
            <person name="Henrissat B."/>
            <person name="Kuo A."/>
            <person name="Liang C."/>
            <person name="Lipzen A."/>
            <person name="Lutzoni F."/>
            <person name="Magnuson J."/>
            <person name="Mondo S."/>
            <person name="Nolan M."/>
            <person name="Ohm R."/>
            <person name="Pangilinan J."/>
            <person name="Park H.-J."/>
            <person name="Ramirez L."/>
            <person name="Alfaro M."/>
            <person name="Sun H."/>
            <person name="Tritt A."/>
            <person name="Yoshinaga Y."/>
            <person name="Zwiers L.-H."/>
            <person name="Turgeon B."/>
            <person name="Goodwin S."/>
            <person name="Spatafora J."/>
            <person name="Crous P."/>
            <person name="Grigoriev I."/>
        </authorList>
    </citation>
    <scope>NUCLEOTIDE SEQUENCE</scope>
    <source>
        <strain evidence="2">CBS 123094</strain>
    </source>
</reference>
<keyword evidence="3" id="KW-1185">Reference proteome</keyword>
<evidence type="ECO:0000313" key="3">
    <source>
        <dbReference type="Proteomes" id="UP000799779"/>
    </source>
</evidence>
<feature type="region of interest" description="Disordered" evidence="1">
    <location>
        <begin position="103"/>
        <end position="129"/>
    </location>
</feature>
<feature type="region of interest" description="Disordered" evidence="1">
    <location>
        <begin position="185"/>
        <end position="217"/>
    </location>
</feature>
<feature type="compositionally biased region" description="Polar residues" evidence="1">
    <location>
        <begin position="389"/>
        <end position="408"/>
    </location>
</feature>
<dbReference type="EMBL" id="ML977576">
    <property type="protein sequence ID" value="KAF2002760.1"/>
    <property type="molecule type" value="Genomic_DNA"/>
</dbReference>
<feature type="region of interest" description="Disordered" evidence="1">
    <location>
        <begin position="461"/>
        <end position="481"/>
    </location>
</feature>
<sequence>MFDEEINPTPKSNTSSTKPGNVEYFPLQDGTAAIFKTSIVRRRHSLANLEVERLEEDHQDDEAVMDKMVVPLRDESRAVFLVRKLRRRHSFFDFEIEEFPSDLSHPNRTSSDSGTKSLNPSPSQRSQGLGRRLLRTCLRGLTMPVRAFAKVPAVRRRLQFAFSKLKDRVKIHFAPLLKAIKGQVSDISGQGPEPGPASMGSRSSRLMDGSLAQSTTTPEGIWSKDGILYTVLHSFNFGARCPSYAYTLRKEVVPAFGAQTLYGLVQAIVKMVLQVLHSLYPLIGHHFVYSASQLYIMAWAFDDWREIRRLRKTNPRRVTLEMQHISALEQWGSFNDTYAIVQEDFQRCFPGAVETVYGIMTSTTTERQAAGSAQDDTGIANTQLQIVSQGESSNHGQQNGKPGSSSQPLEKMSLSELSSLLENSYSLTNKRLITTVSAFVATVHAMHGIYATMAGREKRRRWVKDGEMSPEEARRRKAKNALQDTTGIGVAALSIRSAIKMWRSVDGDDSQSWLESRLRHNYARNNAEDIQKRWTMADSGVANLPPDLATASTWENGFERRWHRLEMSGALLGRFSRNSLLACQNSEDAPVYVVSDPYEAFLLSLPVPRKYKRHKRSSFFAGIAGRSL</sequence>
<feature type="region of interest" description="Disordered" evidence="1">
    <location>
        <begin position="389"/>
        <end position="409"/>
    </location>
</feature>
<protein>
    <submittedName>
        <fullName evidence="2">Uncharacterized protein</fullName>
    </submittedName>
</protein>
<feature type="region of interest" description="Disordered" evidence="1">
    <location>
        <begin position="1"/>
        <end position="21"/>
    </location>
</feature>
<organism evidence="2 3">
    <name type="scientific">Amniculicola lignicola CBS 123094</name>
    <dbReference type="NCBI Taxonomy" id="1392246"/>
    <lineage>
        <taxon>Eukaryota</taxon>
        <taxon>Fungi</taxon>
        <taxon>Dikarya</taxon>
        <taxon>Ascomycota</taxon>
        <taxon>Pezizomycotina</taxon>
        <taxon>Dothideomycetes</taxon>
        <taxon>Pleosporomycetidae</taxon>
        <taxon>Pleosporales</taxon>
        <taxon>Amniculicolaceae</taxon>
        <taxon>Amniculicola</taxon>
    </lineage>
</organism>
<name>A0A6A5WLD3_9PLEO</name>
<feature type="compositionally biased region" description="Polar residues" evidence="1">
    <location>
        <begin position="104"/>
        <end position="122"/>
    </location>
</feature>
<feature type="compositionally biased region" description="Polar residues" evidence="1">
    <location>
        <begin position="9"/>
        <end position="19"/>
    </location>
</feature>
<accession>A0A6A5WLD3</accession>
<gene>
    <name evidence="2" type="ORF">P154DRAFT_532959</name>
</gene>
<dbReference type="Proteomes" id="UP000799779">
    <property type="component" value="Unassembled WGS sequence"/>
</dbReference>
<feature type="compositionally biased region" description="Basic and acidic residues" evidence="1">
    <location>
        <begin position="463"/>
        <end position="474"/>
    </location>
</feature>
<dbReference type="OrthoDB" id="5407645at2759"/>
<proteinExistence type="predicted"/>
<dbReference type="AlphaFoldDB" id="A0A6A5WLD3"/>